<dbReference type="Gene3D" id="1.10.30.50">
    <property type="match status" value="1"/>
</dbReference>
<organism evidence="3">
    <name type="scientific">uncultured Caudovirales phage</name>
    <dbReference type="NCBI Taxonomy" id="2100421"/>
    <lineage>
        <taxon>Viruses</taxon>
        <taxon>Duplodnaviria</taxon>
        <taxon>Heunggongvirae</taxon>
        <taxon>Uroviricota</taxon>
        <taxon>Caudoviricetes</taxon>
        <taxon>Peduoviridae</taxon>
        <taxon>Maltschvirus</taxon>
        <taxon>Maltschvirus maltsch</taxon>
    </lineage>
</organism>
<feature type="domain" description="HNH nuclease" evidence="2">
    <location>
        <begin position="15"/>
        <end position="64"/>
    </location>
</feature>
<dbReference type="GO" id="GO:0008270">
    <property type="term" value="F:zinc ion binding"/>
    <property type="evidence" value="ECO:0007669"/>
    <property type="project" value="InterPro"/>
</dbReference>
<dbReference type="GO" id="GO:0003676">
    <property type="term" value="F:nucleic acid binding"/>
    <property type="evidence" value="ECO:0007669"/>
    <property type="project" value="InterPro"/>
</dbReference>
<dbReference type="InterPro" id="IPR003615">
    <property type="entry name" value="HNH_nuc"/>
</dbReference>
<dbReference type="EMBL" id="LR796754">
    <property type="protein sequence ID" value="CAB4163242.1"/>
    <property type="molecule type" value="Genomic_DNA"/>
</dbReference>
<evidence type="ECO:0000313" key="3">
    <source>
        <dbReference type="EMBL" id="CAB4163242.1"/>
    </source>
</evidence>
<dbReference type="CDD" id="cd00085">
    <property type="entry name" value="HNHc"/>
    <property type="match status" value="1"/>
</dbReference>
<name>A0A6J5NWW7_9CAUD</name>
<sequence length="94" mass="10425">MSALTENGSTSKWRKIRSRIINRDRGLCQQCGNEGDSVDHIIPRSQGGTDDDWNLQLLCRSCNSSKGGRFFSTPRTPLTLPGSFTPQNDSISHD</sequence>
<dbReference type="Pfam" id="PF01844">
    <property type="entry name" value="HNH"/>
    <property type="match status" value="1"/>
</dbReference>
<dbReference type="GO" id="GO:0004519">
    <property type="term" value="F:endonuclease activity"/>
    <property type="evidence" value="ECO:0007669"/>
    <property type="project" value="InterPro"/>
</dbReference>
<protein>
    <submittedName>
        <fullName evidence="3">HNHc domain containing protein</fullName>
    </submittedName>
</protein>
<evidence type="ECO:0000256" key="1">
    <source>
        <dbReference type="SAM" id="MobiDB-lite"/>
    </source>
</evidence>
<feature type="region of interest" description="Disordered" evidence="1">
    <location>
        <begin position="70"/>
        <end position="94"/>
    </location>
</feature>
<dbReference type="InterPro" id="IPR002711">
    <property type="entry name" value="HNH"/>
</dbReference>
<dbReference type="PANTHER" id="PTHR33877">
    <property type="entry name" value="SLL1193 PROTEIN"/>
    <property type="match status" value="1"/>
</dbReference>
<dbReference type="InterPro" id="IPR052892">
    <property type="entry name" value="NA-targeting_endonuclease"/>
</dbReference>
<dbReference type="PANTHER" id="PTHR33877:SF1">
    <property type="entry name" value="TYPE IV METHYL-DIRECTED RESTRICTION ENZYME ECOKMCRA"/>
    <property type="match status" value="1"/>
</dbReference>
<accession>A0A6J5NWW7</accession>
<dbReference type="SMART" id="SM00507">
    <property type="entry name" value="HNHc"/>
    <property type="match status" value="1"/>
</dbReference>
<evidence type="ECO:0000259" key="2">
    <source>
        <dbReference type="SMART" id="SM00507"/>
    </source>
</evidence>
<gene>
    <name evidence="3" type="ORF">UFOVP796_4</name>
</gene>
<feature type="compositionally biased region" description="Polar residues" evidence="1">
    <location>
        <begin position="82"/>
        <end position="94"/>
    </location>
</feature>
<reference evidence="3" key="1">
    <citation type="submission" date="2020-04" db="EMBL/GenBank/DDBJ databases">
        <authorList>
            <person name="Chiriac C."/>
            <person name="Salcher M."/>
            <person name="Ghai R."/>
            <person name="Kavagutti S V."/>
        </authorList>
    </citation>
    <scope>NUCLEOTIDE SEQUENCE</scope>
</reference>
<proteinExistence type="predicted"/>